<feature type="domain" description="Helix-turn-helix" evidence="1">
    <location>
        <begin position="10"/>
        <end position="58"/>
    </location>
</feature>
<dbReference type="AlphaFoldDB" id="A0A561DSM9"/>
<reference evidence="2 3" key="1">
    <citation type="submission" date="2019-06" db="EMBL/GenBank/DDBJ databases">
        <title>Sorghum-associated microbial communities from plants grown in Nebraska, USA.</title>
        <authorList>
            <person name="Schachtman D."/>
        </authorList>
    </citation>
    <scope>NUCLEOTIDE SEQUENCE [LARGE SCALE GENOMIC DNA]</scope>
    <source>
        <strain evidence="2 3">2482</strain>
    </source>
</reference>
<dbReference type="GO" id="GO:0003677">
    <property type="term" value="F:DNA binding"/>
    <property type="evidence" value="ECO:0007669"/>
    <property type="project" value="InterPro"/>
</dbReference>
<gene>
    <name evidence="2" type="ORF">FB550_102395</name>
</gene>
<dbReference type="InterPro" id="IPR036617">
    <property type="entry name" value="BAF_sf"/>
</dbReference>
<dbReference type="Gene3D" id="1.10.150.40">
    <property type="entry name" value="Barrier-to-autointegration factor, BAF"/>
    <property type="match status" value="1"/>
</dbReference>
<evidence type="ECO:0000313" key="3">
    <source>
        <dbReference type="Proteomes" id="UP000319671"/>
    </source>
</evidence>
<accession>A0A561DSM9</accession>
<dbReference type="Pfam" id="PF12728">
    <property type="entry name" value="HTH_17"/>
    <property type="match status" value="1"/>
</dbReference>
<dbReference type="RefSeq" id="WP_144563135.1">
    <property type="nucleotide sequence ID" value="NZ_VIVN01000002.1"/>
</dbReference>
<dbReference type="EMBL" id="VIVN01000002">
    <property type="protein sequence ID" value="TWE06373.1"/>
    <property type="molecule type" value="Genomic_DNA"/>
</dbReference>
<keyword evidence="3" id="KW-1185">Reference proteome</keyword>
<evidence type="ECO:0000313" key="2">
    <source>
        <dbReference type="EMBL" id="TWE06373.1"/>
    </source>
</evidence>
<dbReference type="SUPFAM" id="SSF47798">
    <property type="entry name" value="Barrier-to-autointegration factor, BAF"/>
    <property type="match status" value="1"/>
</dbReference>
<name>A0A561DSM9_9BACI</name>
<dbReference type="InterPro" id="IPR041657">
    <property type="entry name" value="HTH_17"/>
</dbReference>
<proteinExistence type="predicted"/>
<sequence>MGVITNKKVMLDVKDIMEIAGVGRTIAYQLMKSGQFHVKKVGNKFLVHEEVFQDWLKGKQKSKKRW</sequence>
<protein>
    <submittedName>
        <fullName evidence="2">Barrier to autointegration factor</fullName>
    </submittedName>
</protein>
<organism evidence="2 3">
    <name type="scientific">Neobacillus bataviensis</name>
    <dbReference type="NCBI Taxonomy" id="220685"/>
    <lineage>
        <taxon>Bacteria</taxon>
        <taxon>Bacillati</taxon>
        <taxon>Bacillota</taxon>
        <taxon>Bacilli</taxon>
        <taxon>Bacillales</taxon>
        <taxon>Bacillaceae</taxon>
        <taxon>Neobacillus</taxon>
    </lineage>
</organism>
<comment type="caution">
    <text evidence="2">The sequence shown here is derived from an EMBL/GenBank/DDBJ whole genome shotgun (WGS) entry which is preliminary data.</text>
</comment>
<evidence type="ECO:0000259" key="1">
    <source>
        <dbReference type="Pfam" id="PF12728"/>
    </source>
</evidence>
<dbReference type="Proteomes" id="UP000319671">
    <property type="component" value="Unassembled WGS sequence"/>
</dbReference>